<dbReference type="SUPFAM" id="SSF55073">
    <property type="entry name" value="Nucleotide cyclase"/>
    <property type="match status" value="1"/>
</dbReference>
<dbReference type="NCBIfam" id="TIGR00254">
    <property type="entry name" value="GGDEF"/>
    <property type="match status" value="1"/>
</dbReference>
<dbReference type="GO" id="GO:0071111">
    <property type="term" value="F:cyclic-guanylate-specific phosphodiesterase activity"/>
    <property type="evidence" value="ECO:0007669"/>
    <property type="project" value="UniProtKB-EC"/>
</dbReference>
<dbReference type="Gene3D" id="3.30.70.270">
    <property type="match status" value="1"/>
</dbReference>
<dbReference type="Pfam" id="PF00563">
    <property type="entry name" value="EAL"/>
    <property type="match status" value="1"/>
</dbReference>
<gene>
    <name evidence="6" type="ORF">C7444_109120</name>
</gene>
<dbReference type="PANTHER" id="PTHR44757:SF2">
    <property type="entry name" value="BIOFILM ARCHITECTURE MAINTENANCE PROTEIN MBAA"/>
    <property type="match status" value="1"/>
</dbReference>
<dbReference type="SUPFAM" id="SSF141868">
    <property type="entry name" value="EAL domain-like"/>
    <property type="match status" value="1"/>
</dbReference>
<dbReference type="FunFam" id="3.30.70.270:FF:000001">
    <property type="entry name" value="Diguanylate cyclase domain protein"/>
    <property type="match status" value="1"/>
</dbReference>
<reference evidence="6 7" key="1">
    <citation type="submission" date="2018-05" db="EMBL/GenBank/DDBJ databases">
        <title>Genomic Encyclopedia of Type Strains, Phase IV (KMG-IV): sequencing the most valuable type-strain genomes for metagenomic binning, comparative biology and taxonomic classification.</title>
        <authorList>
            <person name="Goeker M."/>
        </authorList>
    </citation>
    <scope>NUCLEOTIDE SEQUENCE [LARGE SCALE GENOMIC DNA]</scope>
    <source>
        <strain evidence="6 7">DSM 566</strain>
    </source>
</reference>
<dbReference type="SUPFAM" id="SSF158472">
    <property type="entry name" value="HAMP domain-like"/>
    <property type="match status" value="1"/>
</dbReference>
<keyword evidence="2" id="KW-0812">Transmembrane</keyword>
<dbReference type="GO" id="GO:0071732">
    <property type="term" value="P:cellular response to nitric oxide"/>
    <property type="evidence" value="ECO:0007669"/>
    <property type="project" value="UniProtKB-ARBA"/>
</dbReference>
<evidence type="ECO:0000256" key="2">
    <source>
        <dbReference type="SAM" id="Phobius"/>
    </source>
</evidence>
<evidence type="ECO:0000259" key="3">
    <source>
        <dbReference type="PROSITE" id="PS50883"/>
    </source>
</evidence>
<feature type="domain" description="EAL" evidence="3">
    <location>
        <begin position="672"/>
        <end position="926"/>
    </location>
</feature>
<dbReference type="CDD" id="cd06225">
    <property type="entry name" value="HAMP"/>
    <property type="match status" value="1"/>
</dbReference>
<dbReference type="CDD" id="cd01949">
    <property type="entry name" value="GGDEF"/>
    <property type="match status" value="1"/>
</dbReference>
<dbReference type="Pfam" id="PF00990">
    <property type="entry name" value="GGDEF"/>
    <property type="match status" value="1"/>
</dbReference>
<dbReference type="PROSITE" id="PS50887">
    <property type="entry name" value="GGDEF"/>
    <property type="match status" value="1"/>
</dbReference>
<dbReference type="InterPro" id="IPR029787">
    <property type="entry name" value="Nucleotide_cyclase"/>
</dbReference>
<dbReference type="OrthoDB" id="9813903at2"/>
<dbReference type="EMBL" id="QJJS01000009">
    <property type="protein sequence ID" value="PXW95550.1"/>
    <property type="molecule type" value="Genomic_DNA"/>
</dbReference>
<dbReference type="FunFam" id="3.20.20.450:FF:000001">
    <property type="entry name" value="Cyclic di-GMP phosphodiesterase yahA"/>
    <property type="match status" value="1"/>
</dbReference>
<keyword evidence="7" id="KW-1185">Reference proteome</keyword>
<evidence type="ECO:0000259" key="5">
    <source>
        <dbReference type="PROSITE" id="PS50887"/>
    </source>
</evidence>
<accession>A0A318H273</accession>
<dbReference type="AlphaFoldDB" id="A0A318H273"/>
<keyword evidence="2" id="KW-1133">Transmembrane helix</keyword>
<evidence type="ECO:0000259" key="4">
    <source>
        <dbReference type="PROSITE" id="PS50885"/>
    </source>
</evidence>
<keyword evidence="2" id="KW-0472">Membrane</keyword>
<evidence type="ECO:0000313" key="6">
    <source>
        <dbReference type="EMBL" id="PXW95550.1"/>
    </source>
</evidence>
<dbReference type="InterPro" id="IPR000160">
    <property type="entry name" value="GGDEF_dom"/>
</dbReference>
<dbReference type="Gene3D" id="6.10.340.10">
    <property type="match status" value="1"/>
</dbReference>
<comment type="catalytic activity">
    <reaction evidence="1">
        <text>3',3'-c-di-GMP + H2O = 5'-phosphoguanylyl(3'-&gt;5')guanosine + H(+)</text>
        <dbReference type="Rhea" id="RHEA:24902"/>
        <dbReference type="ChEBI" id="CHEBI:15377"/>
        <dbReference type="ChEBI" id="CHEBI:15378"/>
        <dbReference type="ChEBI" id="CHEBI:58754"/>
        <dbReference type="ChEBI" id="CHEBI:58805"/>
        <dbReference type="EC" id="3.1.4.52"/>
    </reaction>
    <physiologicalReaction direction="left-to-right" evidence="1">
        <dbReference type="Rhea" id="RHEA:24903"/>
    </physiologicalReaction>
</comment>
<dbReference type="CDD" id="cd01948">
    <property type="entry name" value="EAL"/>
    <property type="match status" value="1"/>
</dbReference>
<dbReference type="SMART" id="SM00267">
    <property type="entry name" value="GGDEF"/>
    <property type="match status" value="1"/>
</dbReference>
<dbReference type="InterPro" id="IPR043128">
    <property type="entry name" value="Rev_trsase/Diguanyl_cyclase"/>
</dbReference>
<evidence type="ECO:0000256" key="1">
    <source>
        <dbReference type="ARBA" id="ARBA00051114"/>
    </source>
</evidence>
<dbReference type="InterPro" id="IPR001633">
    <property type="entry name" value="EAL_dom"/>
</dbReference>
<feature type="domain" description="HAMP" evidence="4">
    <location>
        <begin position="278"/>
        <end position="330"/>
    </location>
</feature>
<dbReference type="PROSITE" id="PS50885">
    <property type="entry name" value="HAMP"/>
    <property type="match status" value="1"/>
</dbReference>
<dbReference type="SMART" id="SM00304">
    <property type="entry name" value="HAMP"/>
    <property type="match status" value="1"/>
</dbReference>
<dbReference type="PROSITE" id="PS50883">
    <property type="entry name" value="EAL"/>
    <property type="match status" value="1"/>
</dbReference>
<dbReference type="InterPro" id="IPR052155">
    <property type="entry name" value="Biofilm_reg_signaling"/>
</dbReference>
<dbReference type="RefSeq" id="WP_146219379.1">
    <property type="nucleotide sequence ID" value="NZ_QJJS01000009.1"/>
</dbReference>
<dbReference type="GO" id="GO:0016020">
    <property type="term" value="C:membrane"/>
    <property type="evidence" value="ECO:0007669"/>
    <property type="project" value="InterPro"/>
</dbReference>
<dbReference type="Pfam" id="PF00672">
    <property type="entry name" value="HAMP"/>
    <property type="match status" value="1"/>
</dbReference>
<proteinExistence type="predicted"/>
<dbReference type="Gene3D" id="3.20.20.450">
    <property type="entry name" value="EAL domain"/>
    <property type="match status" value="1"/>
</dbReference>
<dbReference type="SMART" id="SM00052">
    <property type="entry name" value="EAL"/>
    <property type="match status" value="1"/>
</dbReference>
<sequence>MAAPRETPPGPAAGRASVLRSRVGRRILVMFLLAAGLPVALAAFIGYQTLVSFLGEQAQRSLTRTTRDGGMQVLGRLLEAKSLLETWPPLVPAGAGADPAHPMLAGLSRVFRGARWVDDQGQVRWQVGEIASTAVPLSPPRPGDAAARLLLVPVAGAPAPRVMLRLAQPQGYWLADVHPAHLWGPLAETAAQAHWEVREPGGPVLDGLRRVAQPHPHEAVGRWTLFLGGEFGATDWEFEQHLPPVELEFAGLPLLRWAVQLGAVVLLIVVLLSLTQIRRTLVPLEALLDGTRRLARRERAEPVQVRSSDEFGELARSFNEMAGRIDAQFQSLEALGLIDRAIVSGHPLPEVLDQLLRQALLRTGAVAAVVVRLTGAGGPSSRSAGRPVLLQWRLRQAVDGDGGRAESVLGETERPRFEALEATMDWPPAGSVAMAWQTLLPDTGATHWWACPARWQASCQAVLLLGFMKPPGRRRRHEACDLRDRLAVALAAHEREQVLHWRAVHDDLTGLANRHGLNEQLDRCLEASTASALAVLFIDLDHFKDVNDSLGHEMGDRLLQQAAERLQAVVPREAVVARAGGDEFVIVLPQVDEGRAAALARQLCERLAVPFVCGGHEHVLGASIGVALAPQHGVDRATLLRHADMAMYQAKQGGRGRHALFAATMDEALSERSRLLADLRRAVVSDELVLHYQPRVDARDGCMRSAEALVRWQHPELGLLSPARFIALAEESDLIEAIGIWVMREACAQMARWQRQGLVLERVSVNVSPRQLVSGRLVGEVDRALADHGVAPDRLELEVTESLLVGDAKQACEQLEAVRRRGVLIALDDFGTGYSSLSTLRQLPVDVMKVDRAFVKDLGQDDSALAVTRTILTLARSLGKHTVAEGMETAEQADLLRELGCDEMQGFFFSRPLTPAQFEALPQFAGAALASIG</sequence>
<dbReference type="InterPro" id="IPR003660">
    <property type="entry name" value="HAMP_dom"/>
</dbReference>
<dbReference type="Proteomes" id="UP000247811">
    <property type="component" value="Unassembled WGS sequence"/>
</dbReference>
<feature type="transmembrane region" description="Helical" evidence="2">
    <location>
        <begin position="27"/>
        <end position="47"/>
    </location>
</feature>
<comment type="caution">
    <text evidence="6">The sequence shown here is derived from an EMBL/GenBank/DDBJ whole genome shotgun (WGS) entry which is preliminary data.</text>
</comment>
<feature type="domain" description="GGDEF" evidence="5">
    <location>
        <begin position="531"/>
        <end position="663"/>
    </location>
</feature>
<dbReference type="PANTHER" id="PTHR44757">
    <property type="entry name" value="DIGUANYLATE CYCLASE DGCP"/>
    <property type="match status" value="1"/>
</dbReference>
<evidence type="ECO:0000313" key="7">
    <source>
        <dbReference type="Proteomes" id="UP000247811"/>
    </source>
</evidence>
<dbReference type="InterPro" id="IPR035919">
    <property type="entry name" value="EAL_sf"/>
</dbReference>
<protein>
    <submittedName>
        <fullName evidence="6">Diguanylate cyclase (GGDEF)-like protein</fullName>
    </submittedName>
</protein>
<dbReference type="GO" id="GO:0007165">
    <property type="term" value="P:signal transduction"/>
    <property type="evidence" value="ECO:0007669"/>
    <property type="project" value="InterPro"/>
</dbReference>
<organism evidence="6 7">
    <name type="scientific">Sphaerotilus hippei</name>
    <dbReference type="NCBI Taxonomy" id="744406"/>
    <lineage>
        <taxon>Bacteria</taxon>
        <taxon>Pseudomonadati</taxon>
        <taxon>Pseudomonadota</taxon>
        <taxon>Betaproteobacteria</taxon>
        <taxon>Burkholderiales</taxon>
        <taxon>Sphaerotilaceae</taxon>
        <taxon>Sphaerotilus</taxon>
    </lineage>
</organism>
<name>A0A318H273_9BURK</name>